<sequence>FIQNATSIPHKHNKEFQLRRYNKNSVKLNYDKHEKPFQEYIKDDSSALSSESRRLFDWIKNVLNRNATIATKNHKLPSYEEALNERIRFRKIETNLTETLTKLSDVLTQILNIVKYTRYHHFDDIRELLHAKHEAKNVITERFKRDLNCSSIKSTELDNVAKTPSNTTKKDTGKSNNVTHNFVEPDDLNKQDNITKIETNNNMPIKYENKSMGNLNNSHSNLKTQDNLTNVNDFATTKIDSNQLNINKNSTKKNKFHNSTSHLYNRNVQETRVKRDTAQVNKIVSKTTAESENTTVEVKKDNSSVTVESDSTTEADIAISGRRSMISIKPTNDEVKNHLFRYINEAFSDITKKIDSLKQIKQMFYNDIRYQIGYIISSIDTLQVNMGNMKRDMNKNKYVWDDKKILNLYDTVKISNNAVTDLLEILKSYVERSLN</sequence>
<evidence type="ECO:0000313" key="2">
    <source>
        <dbReference type="EMBL" id="CAH2207409.1"/>
    </source>
</evidence>
<dbReference type="Proteomes" id="UP000838756">
    <property type="component" value="Unassembled WGS sequence"/>
</dbReference>
<proteinExistence type="predicted"/>
<feature type="region of interest" description="Disordered" evidence="1">
    <location>
        <begin position="161"/>
        <end position="186"/>
    </location>
</feature>
<gene>
    <name evidence="2" type="primary">jg26350</name>
    <name evidence="2" type="ORF">PAEG_LOCUS31</name>
</gene>
<evidence type="ECO:0000256" key="1">
    <source>
        <dbReference type="SAM" id="MobiDB-lite"/>
    </source>
</evidence>
<dbReference type="OrthoDB" id="7386281at2759"/>
<keyword evidence="3" id="KW-1185">Reference proteome</keyword>
<protein>
    <submittedName>
        <fullName evidence="2">Jg26350 protein</fullName>
    </submittedName>
</protein>
<accession>A0A8S4QDH1</accession>
<evidence type="ECO:0000313" key="3">
    <source>
        <dbReference type="Proteomes" id="UP000838756"/>
    </source>
</evidence>
<dbReference type="AlphaFoldDB" id="A0A8S4QDH1"/>
<reference evidence="2" key="1">
    <citation type="submission" date="2022-03" db="EMBL/GenBank/DDBJ databases">
        <authorList>
            <person name="Lindestad O."/>
        </authorList>
    </citation>
    <scope>NUCLEOTIDE SEQUENCE</scope>
</reference>
<comment type="caution">
    <text evidence="2">The sequence shown here is derived from an EMBL/GenBank/DDBJ whole genome shotgun (WGS) entry which is preliminary data.</text>
</comment>
<dbReference type="EMBL" id="CAKXAJ010000107">
    <property type="protein sequence ID" value="CAH2207409.1"/>
    <property type="molecule type" value="Genomic_DNA"/>
</dbReference>
<organism evidence="2 3">
    <name type="scientific">Pararge aegeria aegeria</name>
    <dbReference type="NCBI Taxonomy" id="348720"/>
    <lineage>
        <taxon>Eukaryota</taxon>
        <taxon>Metazoa</taxon>
        <taxon>Ecdysozoa</taxon>
        <taxon>Arthropoda</taxon>
        <taxon>Hexapoda</taxon>
        <taxon>Insecta</taxon>
        <taxon>Pterygota</taxon>
        <taxon>Neoptera</taxon>
        <taxon>Endopterygota</taxon>
        <taxon>Lepidoptera</taxon>
        <taxon>Glossata</taxon>
        <taxon>Ditrysia</taxon>
        <taxon>Papilionoidea</taxon>
        <taxon>Nymphalidae</taxon>
        <taxon>Satyrinae</taxon>
        <taxon>Satyrini</taxon>
        <taxon>Parargina</taxon>
        <taxon>Pararge</taxon>
    </lineage>
</organism>
<name>A0A8S4QDH1_9NEOP</name>
<feature type="non-terminal residue" evidence="2">
    <location>
        <position position="1"/>
    </location>
</feature>